<reference evidence="1 2" key="1">
    <citation type="submission" date="2015-12" db="EMBL/GenBank/DDBJ databases">
        <title>Draft genome sequence of Moniliophthora roreri, the causal agent of frosty pod rot of cacao.</title>
        <authorList>
            <person name="Aime M.C."/>
            <person name="Diaz-Valderrama J.R."/>
            <person name="Kijpornyongpan T."/>
            <person name="Phillips-Mora W."/>
        </authorList>
    </citation>
    <scope>NUCLEOTIDE SEQUENCE [LARGE SCALE GENOMIC DNA]</scope>
    <source>
        <strain evidence="1 2">MCA 2952</strain>
    </source>
</reference>
<organism evidence="1 2">
    <name type="scientific">Moniliophthora roreri</name>
    <name type="common">Frosty pod rot fungus</name>
    <name type="synonym">Monilia roreri</name>
    <dbReference type="NCBI Taxonomy" id="221103"/>
    <lineage>
        <taxon>Eukaryota</taxon>
        <taxon>Fungi</taxon>
        <taxon>Dikarya</taxon>
        <taxon>Basidiomycota</taxon>
        <taxon>Agaricomycotina</taxon>
        <taxon>Agaricomycetes</taxon>
        <taxon>Agaricomycetidae</taxon>
        <taxon>Agaricales</taxon>
        <taxon>Marasmiineae</taxon>
        <taxon>Marasmiaceae</taxon>
        <taxon>Moniliophthora</taxon>
    </lineage>
</organism>
<sequence length="14" mass="1780">MPHMRVHKDYNPRV</sequence>
<evidence type="ECO:0000313" key="2">
    <source>
        <dbReference type="Proteomes" id="UP000054988"/>
    </source>
</evidence>
<protein>
    <submittedName>
        <fullName evidence="1">Uncharacterized protein</fullName>
    </submittedName>
</protein>
<dbReference type="EMBL" id="LATX01000528">
    <property type="protein sequence ID" value="KTB46013.1"/>
    <property type="molecule type" value="Genomic_DNA"/>
</dbReference>
<proteinExistence type="predicted"/>
<name>A0A0W0GBW0_MONRR</name>
<evidence type="ECO:0000313" key="1">
    <source>
        <dbReference type="EMBL" id="KTB46013.1"/>
    </source>
</evidence>
<dbReference type="Proteomes" id="UP000054988">
    <property type="component" value="Unassembled WGS sequence"/>
</dbReference>
<gene>
    <name evidence="1" type="ORF">WG66_1412</name>
</gene>
<comment type="caution">
    <text evidence="1">The sequence shown here is derived from an EMBL/GenBank/DDBJ whole genome shotgun (WGS) entry which is preliminary data.</text>
</comment>
<accession>A0A0W0GBW0</accession>